<organism evidence="2 3">
    <name type="scientific">Lasiodiplodia theobromae</name>
    <dbReference type="NCBI Taxonomy" id="45133"/>
    <lineage>
        <taxon>Eukaryota</taxon>
        <taxon>Fungi</taxon>
        <taxon>Dikarya</taxon>
        <taxon>Ascomycota</taxon>
        <taxon>Pezizomycotina</taxon>
        <taxon>Dothideomycetes</taxon>
        <taxon>Dothideomycetes incertae sedis</taxon>
        <taxon>Botryosphaeriales</taxon>
        <taxon>Botryosphaeriaceae</taxon>
        <taxon>Lasiodiplodia</taxon>
    </lineage>
</organism>
<comment type="caution">
    <text evidence="2">The sequence shown here is derived from an EMBL/GenBank/DDBJ whole genome shotgun (WGS) entry which is preliminary data.</text>
</comment>
<keyword evidence="3" id="KW-1185">Reference proteome</keyword>
<gene>
    <name evidence="2" type="ORF">DBV05_g5458</name>
</gene>
<evidence type="ECO:0008006" key="4">
    <source>
        <dbReference type="Google" id="ProtNLM"/>
    </source>
</evidence>
<dbReference type="OrthoDB" id="6077919at2759"/>
<evidence type="ECO:0000313" key="2">
    <source>
        <dbReference type="EMBL" id="KAB2576001.1"/>
    </source>
</evidence>
<proteinExistence type="predicted"/>
<dbReference type="EMBL" id="VCHE01000028">
    <property type="protein sequence ID" value="KAB2576001.1"/>
    <property type="molecule type" value="Genomic_DNA"/>
</dbReference>
<dbReference type="Gene3D" id="3.30.160.60">
    <property type="entry name" value="Classic Zinc Finger"/>
    <property type="match status" value="1"/>
</dbReference>
<dbReference type="AlphaFoldDB" id="A0A5N5DE86"/>
<feature type="compositionally biased region" description="Low complexity" evidence="1">
    <location>
        <begin position="127"/>
        <end position="139"/>
    </location>
</feature>
<name>A0A5N5DE86_9PEZI</name>
<reference evidence="2 3" key="1">
    <citation type="journal article" date="2019" name="Sci. Rep.">
        <title>A multi-omics analysis of the grapevine pathogen Lasiodiplodia theobromae reveals that temperature affects the expression of virulence- and pathogenicity-related genes.</title>
        <authorList>
            <person name="Felix C."/>
            <person name="Meneses R."/>
            <person name="Goncalves M.F.M."/>
            <person name="Tilleman L."/>
            <person name="Duarte A.S."/>
            <person name="Jorrin-Novo J.V."/>
            <person name="Van de Peer Y."/>
            <person name="Deforce D."/>
            <person name="Van Nieuwerburgh F."/>
            <person name="Esteves A.C."/>
            <person name="Alves A."/>
        </authorList>
    </citation>
    <scope>NUCLEOTIDE SEQUENCE [LARGE SCALE GENOMIC DNA]</scope>
    <source>
        <strain evidence="2 3">LA-SOL3</strain>
    </source>
</reference>
<sequence>MSTEIIGNPLYIDTDSTARDYRHFEESTRNSLVMNHTMRPRASMGSHTSGAAPLPYCLYPDLDDVNTGWDGNSTTYPPPPAFSPVFVQNNPHNMPNNPSQDLARRTADLDVVSPSTDPAAAQPPSPSSSIITETTATSIGNSPGDFRYKRTGSPRTQSEGGCNIQCDFCPKRFTKDSSALRHMEFSCAALGRQKNKKFRCRWCCQRYSRSDYRKQHENGCVRRQ</sequence>
<feature type="region of interest" description="Disordered" evidence="1">
    <location>
        <begin position="112"/>
        <end position="156"/>
    </location>
</feature>
<protein>
    <recommendedName>
        <fullName evidence="4">C2H2-type domain-containing protein</fullName>
    </recommendedName>
</protein>
<evidence type="ECO:0000313" key="3">
    <source>
        <dbReference type="Proteomes" id="UP000325902"/>
    </source>
</evidence>
<accession>A0A5N5DE86</accession>
<dbReference type="Proteomes" id="UP000325902">
    <property type="component" value="Unassembled WGS sequence"/>
</dbReference>
<evidence type="ECO:0000256" key="1">
    <source>
        <dbReference type="SAM" id="MobiDB-lite"/>
    </source>
</evidence>